<evidence type="ECO:0000313" key="3">
    <source>
        <dbReference type="Proteomes" id="UP001354649"/>
    </source>
</evidence>
<gene>
    <name evidence="2" type="ORF">V2K49_27165</name>
</gene>
<comment type="caution">
    <text evidence="2">The sequence shown here is derived from an EMBL/GenBank/DDBJ whole genome shotgun (WGS) entry which is preliminary data.</text>
</comment>
<dbReference type="Pfam" id="PF01379">
    <property type="entry name" value="Porphobil_deam"/>
    <property type="match status" value="1"/>
</dbReference>
<name>A0ABD5JGP0_9ACTN</name>
<reference evidence="2 3" key="1">
    <citation type="submission" date="2023-11" db="EMBL/GenBank/DDBJ databases">
        <title>30 novel species of actinomycetes from the DSMZ collection.</title>
        <authorList>
            <person name="Nouioui I."/>
        </authorList>
    </citation>
    <scope>NUCLEOTIDE SEQUENCE [LARGE SCALE GENOMIC DNA]</scope>
    <source>
        <strain evidence="2 3">DSM 41602</strain>
    </source>
</reference>
<dbReference type="InterPro" id="IPR022417">
    <property type="entry name" value="Porphobilin_deaminase_N"/>
</dbReference>
<dbReference type="SUPFAM" id="SSF53850">
    <property type="entry name" value="Periplasmic binding protein-like II"/>
    <property type="match status" value="1"/>
</dbReference>
<protein>
    <recommendedName>
        <fullName evidence="1">Porphobilinogen deaminase N-terminal domain-containing protein</fullName>
    </recommendedName>
</protein>
<proteinExistence type="predicted"/>
<evidence type="ECO:0000313" key="2">
    <source>
        <dbReference type="EMBL" id="MEE4586767.1"/>
    </source>
</evidence>
<dbReference type="EMBL" id="JAZBJQ010000020">
    <property type="protein sequence ID" value="MEE4586767.1"/>
    <property type="molecule type" value="Genomic_DNA"/>
</dbReference>
<sequence length="66" mass="6891">MSGGSAFSTEQEAALAREDVDVVIYSLKDLPTANPPGLVLMAPPHREDARAALWGPRSPGCSRGLG</sequence>
<dbReference type="Gene3D" id="3.40.190.10">
    <property type="entry name" value="Periplasmic binding protein-like II"/>
    <property type="match status" value="1"/>
</dbReference>
<dbReference type="AlphaFoldDB" id="A0ABD5JGP0"/>
<feature type="domain" description="Porphobilinogen deaminase N-terminal" evidence="1">
    <location>
        <begin position="3"/>
        <end position="54"/>
    </location>
</feature>
<dbReference type="Proteomes" id="UP001354649">
    <property type="component" value="Unassembled WGS sequence"/>
</dbReference>
<accession>A0ABD5JGP0</accession>
<evidence type="ECO:0000259" key="1">
    <source>
        <dbReference type="Pfam" id="PF01379"/>
    </source>
</evidence>
<organism evidence="2 3">
    <name type="scientific">Streptomyces antimycoticus</name>
    <dbReference type="NCBI Taxonomy" id="68175"/>
    <lineage>
        <taxon>Bacteria</taxon>
        <taxon>Bacillati</taxon>
        <taxon>Actinomycetota</taxon>
        <taxon>Actinomycetes</taxon>
        <taxon>Kitasatosporales</taxon>
        <taxon>Streptomycetaceae</taxon>
        <taxon>Streptomyces</taxon>
        <taxon>Streptomyces violaceusniger group</taxon>
    </lineage>
</organism>